<comment type="caution">
    <text evidence="3">The sequence shown here is derived from an EMBL/GenBank/DDBJ whole genome shotgun (WGS) entry which is preliminary data.</text>
</comment>
<protein>
    <submittedName>
        <fullName evidence="3">Chemotaxis protein MotD</fullName>
    </submittedName>
</protein>
<feature type="compositionally biased region" description="Basic and acidic residues" evidence="1">
    <location>
        <begin position="166"/>
        <end position="193"/>
    </location>
</feature>
<evidence type="ECO:0000313" key="3">
    <source>
        <dbReference type="EMBL" id="MBP1853132.1"/>
    </source>
</evidence>
<accession>A0ABS4E5C6</accession>
<feature type="domain" description="Flagellar hook-length control protein-like C-terminal" evidence="2">
    <location>
        <begin position="393"/>
        <end position="463"/>
    </location>
</feature>
<proteinExistence type="predicted"/>
<feature type="compositionally biased region" description="Gly residues" evidence="1">
    <location>
        <begin position="530"/>
        <end position="545"/>
    </location>
</feature>
<dbReference type="Proteomes" id="UP000759443">
    <property type="component" value="Unassembled WGS sequence"/>
</dbReference>
<feature type="compositionally biased region" description="Basic and acidic residues" evidence="1">
    <location>
        <begin position="37"/>
        <end position="56"/>
    </location>
</feature>
<gene>
    <name evidence="3" type="ORF">J2Z17_004591</name>
</gene>
<keyword evidence="4" id="KW-1185">Reference proteome</keyword>
<dbReference type="RefSeq" id="WP_209948657.1">
    <property type="nucleotide sequence ID" value="NZ_JAGGJU010000015.1"/>
</dbReference>
<dbReference type="InterPro" id="IPR038610">
    <property type="entry name" value="FliK-like_C_sf"/>
</dbReference>
<feature type="region of interest" description="Disordered" evidence="1">
    <location>
        <begin position="460"/>
        <end position="545"/>
    </location>
</feature>
<organism evidence="3 4">
    <name type="scientific">Rhizobium halophytocola</name>
    <dbReference type="NCBI Taxonomy" id="735519"/>
    <lineage>
        <taxon>Bacteria</taxon>
        <taxon>Pseudomonadati</taxon>
        <taxon>Pseudomonadota</taxon>
        <taxon>Alphaproteobacteria</taxon>
        <taxon>Hyphomicrobiales</taxon>
        <taxon>Rhizobiaceae</taxon>
        <taxon>Rhizobium/Agrobacterium group</taxon>
        <taxon>Rhizobium</taxon>
    </lineage>
</organism>
<dbReference type="CDD" id="cd17470">
    <property type="entry name" value="T3SS_Flik_C"/>
    <property type="match status" value="1"/>
</dbReference>
<reference evidence="3 4" key="1">
    <citation type="submission" date="2021-03" db="EMBL/GenBank/DDBJ databases">
        <title>Genomic Encyclopedia of Type Strains, Phase IV (KMG-IV): sequencing the most valuable type-strain genomes for metagenomic binning, comparative biology and taxonomic classification.</title>
        <authorList>
            <person name="Goeker M."/>
        </authorList>
    </citation>
    <scope>NUCLEOTIDE SEQUENCE [LARGE SCALE GENOMIC DNA]</scope>
    <source>
        <strain evidence="3 4">DSM 21600</strain>
    </source>
</reference>
<evidence type="ECO:0000259" key="2">
    <source>
        <dbReference type="Pfam" id="PF02120"/>
    </source>
</evidence>
<feature type="compositionally biased region" description="Gly residues" evidence="1">
    <location>
        <begin position="497"/>
        <end position="508"/>
    </location>
</feature>
<dbReference type="Pfam" id="PF02120">
    <property type="entry name" value="Flg_hook"/>
    <property type="match status" value="1"/>
</dbReference>
<feature type="compositionally biased region" description="Low complexity" evidence="1">
    <location>
        <begin position="465"/>
        <end position="496"/>
    </location>
</feature>
<feature type="compositionally biased region" description="Basic and acidic residues" evidence="1">
    <location>
        <begin position="303"/>
        <end position="314"/>
    </location>
</feature>
<dbReference type="InterPro" id="IPR021136">
    <property type="entry name" value="Flagellar_hook_control-like_C"/>
</dbReference>
<feature type="region of interest" description="Disordered" evidence="1">
    <location>
        <begin position="279"/>
        <end position="341"/>
    </location>
</feature>
<dbReference type="EMBL" id="JAGGJU010000015">
    <property type="protein sequence ID" value="MBP1853132.1"/>
    <property type="molecule type" value="Genomic_DNA"/>
</dbReference>
<dbReference type="Gene3D" id="3.30.750.140">
    <property type="match status" value="1"/>
</dbReference>
<name>A0ABS4E5C6_9HYPH</name>
<feature type="region of interest" description="Disordered" evidence="1">
    <location>
        <begin position="1"/>
        <end position="220"/>
    </location>
</feature>
<feature type="compositionally biased region" description="Basic and acidic residues" evidence="1">
    <location>
        <begin position="101"/>
        <end position="111"/>
    </location>
</feature>
<feature type="compositionally biased region" description="Low complexity" evidence="1">
    <location>
        <begin position="201"/>
        <end position="218"/>
    </location>
</feature>
<evidence type="ECO:0000256" key="1">
    <source>
        <dbReference type="SAM" id="MobiDB-lite"/>
    </source>
</evidence>
<evidence type="ECO:0000313" key="4">
    <source>
        <dbReference type="Proteomes" id="UP000759443"/>
    </source>
</evidence>
<sequence length="545" mass="54879">MMDPTVQSRAAFDTASGYGAGRSDRQAATPGFSDALKGADRKSSQTDDTRTDDRQTTRAGDTTDEDNRSRSAADADDGASQDMGDTDNASTAEDTAPQRRVRADQALHIFKDAQQPNKPAGAAGVTTDAKAAKPNDGDADLAETTAEDGKETTRAVVEGAGKQVKGAKDPLDALDGKDKLKGKSADKADKSDDAIDDGSGDTRATAGDAGAAGKTGQASGTATATDALMLLIIGKADDAAAAQAATALKPVATDDAKGAKTKVADADAAGKSGNLASDLSKLLAGDPDVDGDTQAPETAAETKGTEFKAIRLDRLATSPDGQPRDRDGAGASAPGNSTPTVGVLESRRYIAPVSTSNVANLAAAMNGDRDWVNALRSGAIDSATMPDTTGKVMNSLKLQLNPIDLGSVTATLKLTGDTLNVQLTVENSAAYRKLSDDHSEIVKSLRSQGYAVDSVQISISSTDRSGAGSNQMSGQQQGQQQAGQQQAGSQSFAGTPQGSGGGREGGFGASSNGNTQTGLTGDDGMAAALGEGGAGGARGGSGVYL</sequence>